<feature type="signal peptide" evidence="2">
    <location>
        <begin position="1"/>
        <end position="19"/>
    </location>
</feature>
<keyword evidence="1" id="KW-0175">Coiled coil</keyword>
<proteinExistence type="predicted"/>
<dbReference type="OrthoDB" id="6043530at2"/>
<reference evidence="3 6" key="4">
    <citation type="journal article" date="2016" name="Genome Announc.">
        <title>Fully Closed Genome Sequences of Five Type Strains of the Genus Cronobacter and One Cronobacter sakazakii Strain.</title>
        <authorList>
            <person name="Moine D."/>
            <person name="Kassam M."/>
            <person name="Baert L."/>
            <person name="Tang Y."/>
            <person name="Barretto C."/>
            <person name="Ngom Bru C."/>
            <person name="Klijn A."/>
            <person name="Descombes P."/>
        </authorList>
    </citation>
    <scope>NUCLEOTIDE SEQUENCE [LARGE SCALE GENOMIC DNA]</scope>
    <source>
        <strain evidence="3 6">LMG 26250</strain>
    </source>
</reference>
<dbReference type="Gene3D" id="2.40.360.20">
    <property type="match status" value="1"/>
</dbReference>
<reference evidence="6" key="2">
    <citation type="submission" date="2015-07" db="EMBL/GenBank/DDBJ databases">
        <authorList>
            <person name="Moine D."/>
            <person name="Kassam M."/>
        </authorList>
    </citation>
    <scope>NUCLEOTIDE SEQUENCE [LARGE SCALE GENOMIC DNA]</scope>
    <source>
        <strain evidence="6">LMG 26250</strain>
        <plasmid evidence="6">pCCO1</plasmid>
    </source>
</reference>
<dbReference type="Proteomes" id="UP000067320">
    <property type="component" value="Plasmid pCCO1"/>
</dbReference>
<dbReference type="Gene3D" id="3.90.930.1">
    <property type="match status" value="1"/>
</dbReference>
<dbReference type="EMBL" id="CP012265">
    <property type="protein sequence ID" value="ALB64925.1"/>
    <property type="molecule type" value="Genomic_DNA"/>
</dbReference>
<keyword evidence="2" id="KW-0732">Signal</keyword>
<dbReference type="Proteomes" id="UP000009340">
    <property type="component" value="Unassembled WGS sequence"/>
</dbReference>
<reference evidence="6" key="3">
    <citation type="submission" date="2015-09" db="EMBL/GenBank/DDBJ databases">
        <title>Cronobacter genome sequencing and assembly.</title>
        <authorList>
            <person name="Descombes P."/>
            <person name="Baert L."/>
            <person name="Ngom-Bru C."/>
            <person name="Barretto C."/>
        </authorList>
    </citation>
    <scope>NUCLEOTIDE SEQUENCE [LARGE SCALE GENOMIC DNA]</scope>
    <source>
        <strain evidence="6">LMG 26250</strain>
        <plasmid evidence="6">pCCO1</plasmid>
    </source>
</reference>
<dbReference type="AlphaFoldDB" id="K8AER2"/>
<dbReference type="PATRIC" id="fig|1073999.7.peg.4284"/>
<keyword evidence="3" id="KW-0614">Plasmid</keyword>
<keyword evidence="6" id="KW-1185">Reference proteome</keyword>
<protein>
    <submittedName>
        <fullName evidence="4">Uncharacterized protein</fullName>
    </submittedName>
</protein>
<dbReference type="Pfam" id="PF07661">
    <property type="entry name" value="MORN_2"/>
    <property type="match status" value="3"/>
</dbReference>
<gene>
    <name evidence="3" type="ORF">AFK62_20495</name>
    <name evidence="4" type="ORF">BN137_3687</name>
</gene>
<evidence type="ECO:0000256" key="2">
    <source>
        <dbReference type="SAM" id="SignalP"/>
    </source>
</evidence>
<reference evidence="4" key="1">
    <citation type="submission" date="2012-07" db="EMBL/GenBank/DDBJ databases">
        <authorList>
            <person name="Cummings C."/>
        </authorList>
    </citation>
    <scope>NUCLEOTIDE SEQUENCE</scope>
    <source>
        <strain evidence="4">1330</strain>
    </source>
</reference>
<evidence type="ECO:0000313" key="3">
    <source>
        <dbReference type="EMBL" id="ALB64925.1"/>
    </source>
</evidence>
<evidence type="ECO:0000256" key="1">
    <source>
        <dbReference type="SAM" id="Coils"/>
    </source>
</evidence>
<evidence type="ECO:0000313" key="5">
    <source>
        <dbReference type="Proteomes" id="UP000009340"/>
    </source>
</evidence>
<feature type="coiled-coil region" evidence="1">
    <location>
        <begin position="168"/>
        <end position="195"/>
    </location>
</feature>
<dbReference type="KEGG" id="ccon:AFK62_20495"/>
<evidence type="ECO:0000313" key="6">
    <source>
        <dbReference type="Proteomes" id="UP000067320"/>
    </source>
</evidence>
<dbReference type="EMBL" id="CAKW01000131">
    <property type="protein sequence ID" value="CCJ74289.1"/>
    <property type="molecule type" value="Genomic_DNA"/>
</dbReference>
<dbReference type="RefSeq" id="WP_007679791.1">
    <property type="nucleotide sequence ID" value="NZ_CAKW01000131.1"/>
</dbReference>
<accession>K8AER2</accession>
<dbReference type="eggNOG" id="ENOG502ZATQ">
    <property type="taxonomic scope" value="Bacteria"/>
</dbReference>
<dbReference type="InterPro" id="IPR011652">
    <property type="entry name" value="MORN_2"/>
</dbReference>
<feature type="chain" id="PRO_5009968260" evidence="2">
    <location>
        <begin position="20"/>
        <end position="602"/>
    </location>
</feature>
<evidence type="ECO:0000313" key="4">
    <source>
        <dbReference type="EMBL" id="CCJ74289.1"/>
    </source>
</evidence>
<dbReference type="SUPFAM" id="SSF82185">
    <property type="entry name" value="Histone H3 K4-specific methyltransferase SET7/9 N-terminal domain"/>
    <property type="match status" value="1"/>
</dbReference>
<geneLocation type="plasmid" evidence="3 6">
    <name>pCCO1</name>
</geneLocation>
<name>K8AER2_9ENTR</name>
<organism evidence="4 5">
    <name type="scientific">Cronobacter condimenti 1330</name>
    <dbReference type="NCBI Taxonomy" id="1073999"/>
    <lineage>
        <taxon>Bacteria</taxon>
        <taxon>Pseudomonadati</taxon>
        <taxon>Pseudomonadota</taxon>
        <taxon>Gammaproteobacteria</taxon>
        <taxon>Enterobacterales</taxon>
        <taxon>Enterobacteriaceae</taxon>
        <taxon>Cronobacter</taxon>
    </lineage>
</organism>
<sequence>MKRAIYLLSVITLAHSAWAETRNVTSEWQLAIEGQKTAWLLDWPAKPGDKFTLRYPDGKPYLQATLQDINHEDLLASENMTGKYRFYYPDGKIKKEGEWDKEGTSIGLETTNNEDGSPKEVKRYLDGGWSIIERTYYKNGQLSYEGLNYDGEKYKESKYYYDDGKLKQKNHTKTIKNIEKEMDDYFDENGKLIKRIEKYGNDPSITITYGADGKIVERKTLMTDMARSKTETFNSDGQLTGLVQYITNDRLQREGEQISSHEGQTTYSTYKNGVKEGEEKTVKDGKVVRYSQFKAGKETGDSFAFDDIANVIFFEKHASDKQKTASYSVGLDYITYDDKGMPHVKIPFNIDSRVLPKLGTVWEYSSDGKHSSALKLITSDDKTATWRTDHGEIKENLDTYTWIMPNQPQQDRHILSFPLTPGKEWKNSYQTRVTVPWDKGQKWGYTYKATSLSKIAGIEKITVAGGTFDTLLITRNIHWTKSSPHHTGTLASEMTCDTKACDVSGYTAEKIWYAPETGRAVMKAVEISGSPQVLMNDAGSMLNSGNVLISELTSFGPASVKDKPVPEIHYAHQVSENAFSQGFPLMPNNTWEFLMIHSPMIE</sequence>